<protein>
    <submittedName>
        <fullName evidence="1">Uncharacterized protein</fullName>
    </submittedName>
</protein>
<name>A0A0E9XFU9_ANGAN</name>
<evidence type="ECO:0000313" key="1">
    <source>
        <dbReference type="EMBL" id="JAI01525.1"/>
    </source>
</evidence>
<sequence>MIFFIYTLSFFYSRFYGEVKMCCMYIVVFVGK</sequence>
<reference evidence="1" key="2">
    <citation type="journal article" date="2015" name="Fish Shellfish Immunol.">
        <title>Early steps in the European eel (Anguilla anguilla)-Vibrio vulnificus interaction in the gills: Role of the RtxA13 toxin.</title>
        <authorList>
            <person name="Callol A."/>
            <person name="Pajuelo D."/>
            <person name="Ebbesson L."/>
            <person name="Teles M."/>
            <person name="MacKenzie S."/>
            <person name="Amaro C."/>
        </authorList>
    </citation>
    <scope>NUCLEOTIDE SEQUENCE</scope>
</reference>
<organism evidence="1">
    <name type="scientific">Anguilla anguilla</name>
    <name type="common">European freshwater eel</name>
    <name type="synonym">Muraena anguilla</name>
    <dbReference type="NCBI Taxonomy" id="7936"/>
    <lineage>
        <taxon>Eukaryota</taxon>
        <taxon>Metazoa</taxon>
        <taxon>Chordata</taxon>
        <taxon>Craniata</taxon>
        <taxon>Vertebrata</taxon>
        <taxon>Euteleostomi</taxon>
        <taxon>Actinopterygii</taxon>
        <taxon>Neopterygii</taxon>
        <taxon>Teleostei</taxon>
        <taxon>Anguilliformes</taxon>
        <taxon>Anguillidae</taxon>
        <taxon>Anguilla</taxon>
    </lineage>
</organism>
<dbReference type="EMBL" id="GBXM01007053">
    <property type="protein sequence ID" value="JAI01525.1"/>
    <property type="molecule type" value="Transcribed_RNA"/>
</dbReference>
<proteinExistence type="predicted"/>
<accession>A0A0E9XFU9</accession>
<reference evidence="1" key="1">
    <citation type="submission" date="2014-11" db="EMBL/GenBank/DDBJ databases">
        <authorList>
            <person name="Amaro Gonzalez C."/>
        </authorList>
    </citation>
    <scope>NUCLEOTIDE SEQUENCE</scope>
</reference>
<dbReference type="AlphaFoldDB" id="A0A0E9XFU9"/>